<protein>
    <recommendedName>
        <fullName evidence="3 11">Shikimate kinase</fullName>
        <shortName evidence="11">SK</shortName>
        <ecNumber evidence="3 11">2.7.1.71</ecNumber>
    </recommendedName>
</protein>
<keyword evidence="9 11" id="KW-0057">Aromatic amino acid biosynthesis</keyword>
<dbReference type="Proteomes" id="UP000274762">
    <property type="component" value="Unassembled WGS sequence"/>
</dbReference>
<dbReference type="PROSITE" id="PS01128">
    <property type="entry name" value="SHIKIMATE_KINASE"/>
    <property type="match status" value="1"/>
</dbReference>
<keyword evidence="6 11" id="KW-0547">Nucleotide-binding</keyword>
<keyword evidence="5 11" id="KW-0808">Transferase</keyword>
<comment type="catalytic activity">
    <reaction evidence="10 11">
        <text>shikimate + ATP = 3-phosphoshikimate + ADP + H(+)</text>
        <dbReference type="Rhea" id="RHEA:13121"/>
        <dbReference type="ChEBI" id="CHEBI:15378"/>
        <dbReference type="ChEBI" id="CHEBI:30616"/>
        <dbReference type="ChEBI" id="CHEBI:36208"/>
        <dbReference type="ChEBI" id="CHEBI:145989"/>
        <dbReference type="ChEBI" id="CHEBI:456216"/>
        <dbReference type="EC" id="2.7.1.71"/>
    </reaction>
</comment>
<dbReference type="InterPro" id="IPR023000">
    <property type="entry name" value="Shikimate_kinase_CS"/>
</dbReference>
<keyword evidence="11" id="KW-0963">Cytoplasm</keyword>
<keyword evidence="4 11" id="KW-0028">Amino-acid biosynthesis</keyword>
<dbReference type="HAMAP" id="MF_00109">
    <property type="entry name" value="Shikimate_kinase"/>
    <property type="match status" value="1"/>
</dbReference>
<comment type="function">
    <text evidence="11">Catalyzes the specific phosphorylation of the 3-hydroxyl group of shikimic acid using ATP as a cosubstrate.</text>
</comment>
<comment type="caution">
    <text evidence="12">The sequence shown here is derived from an EMBL/GenBank/DDBJ whole genome shotgun (WGS) entry which is preliminary data.</text>
</comment>
<comment type="subcellular location">
    <subcellularLocation>
        <location evidence="11">Cytoplasm</location>
    </subcellularLocation>
</comment>
<evidence type="ECO:0000313" key="12">
    <source>
        <dbReference type="EMBL" id="RKR95628.1"/>
    </source>
</evidence>
<evidence type="ECO:0000256" key="10">
    <source>
        <dbReference type="ARBA" id="ARBA00048567"/>
    </source>
</evidence>
<comment type="caution">
    <text evidence="11">Lacks conserved residue(s) required for the propagation of feature annotation.</text>
</comment>
<dbReference type="GO" id="GO:0009423">
    <property type="term" value="P:chorismate biosynthetic process"/>
    <property type="evidence" value="ECO:0007669"/>
    <property type="project" value="UniProtKB-UniRule"/>
</dbReference>
<keyword evidence="11" id="KW-0460">Magnesium</keyword>
<dbReference type="Gene3D" id="3.40.50.300">
    <property type="entry name" value="P-loop containing nucleotide triphosphate hydrolases"/>
    <property type="match status" value="1"/>
</dbReference>
<accession>A0A495K4N9</accession>
<evidence type="ECO:0000256" key="4">
    <source>
        <dbReference type="ARBA" id="ARBA00022605"/>
    </source>
</evidence>
<feature type="binding site" evidence="11">
    <location>
        <position position="18"/>
    </location>
    <ligand>
        <name>Mg(2+)</name>
        <dbReference type="ChEBI" id="CHEBI:18420"/>
    </ligand>
</feature>
<evidence type="ECO:0000256" key="6">
    <source>
        <dbReference type="ARBA" id="ARBA00022741"/>
    </source>
</evidence>
<dbReference type="EMBL" id="RBKV01000001">
    <property type="protein sequence ID" value="RKR95628.1"/>
    <property type="molecule type" value="Genomic_DNA"/>
</dbReference>
<feature type="binding site" evidence="11">
    <location>
        <begin position="14"/>
        <end position="19"/>
    </location>
    <ligand>
        <name>ATP</name>
        <dbReference type="ChEBI" id="CHEBI:30616"/>
    </ligand>
</feature>
<keyword evidence="7 11" id="KW-0418">Kinase</keyword>
<dbReference type="EC" id="2.7.1.71" evidence="3 11"/>
<dbReference type="CDD" id="cd00464">
    <property type="entry name" value="SK"/>
    <property type="match status" value="1"/>
</dbReference>
<reference evidence="12 13" key="1">
    <citation type="submission" date="2018-10" db="EMBL/GenBank/DDBJ databases">
        <title>Sequencing the genomes of 1000 actinobacteria strains.</title>
        <authorList>
            <person name="Klenk H.-P."/>
        </authorList>
    </citation>
    <scope>NUCLEOTIDE SEQUENCE [LARGE SCALE GENOMIC DNA]</scope>
    <source>
        <strain evidence="12 13">DSM 44343</strain>
    </source>
</reference>
<feature type="binding site" evidence="11">
    <location>
        <position position="82"/>
    </location>
    <ligand>
        <name>substrate</name>
    </ligand>
</feature>
<comment type="similarity">
    <text evidence="2 11">Belongs to the shikimate kinase family.</text>
</comment>
<evidence type="ECO:0000256" key="7">
    <source>
        <dbReference type="ARBA" id="ARBA00022777"/>
    </source>
</evidence>
<dbReference type="GO" id="GO:0000287">
    <property type="term" value="F:magnesium ion binding"/>
    <property type="evidence" value="ECO:0007669"/>
    <property type="project" value="UniProtKB-UniRule"/>
</dbReference>
<dbReference type="InterPro" id="IPR031322">
    <property type="entry name" value="Shikimate/glucono_kinase"/>
</dbReference>
<dbReference type="GO" id="GO:0004765">
    <property type="term" value="F:shikimate kinase activity"/>
    <property type="evidence" value="ECO:0007669"/>
    <property type="project" value="UniProtKB-UniRule"/>
</dbReference>
<keyword evidence="8 11" id="KW-0067">ATP-binding</keyword>
<evidence type="ECO:0000256" key="2">
    <source>
        <dbReference type="ARBA" id="ARBA00006997"/>
    </source>
</evidence>
<dbReference type="UniPathway" id="UPA00053">
    <property type="reaction ID" value="UER00088"/>
</dbReference>
<evidence type="ECO:0000256" key="8">
    <source>
        <dbReference type="ARBA" id="ARBA00022840"/>
    </source>
</evidence>
<evidence type="ECO:0000313" key="13">
    <source>
        <dbReference type="Proteomes" id="UP000274762"/>
    </source>
</evidence>
<comment type="pathway">
    <text evidence="1 11">Metabolic intermediate biosynthesis; chorismate biosynthesis; chorismate from D-erythrose 4-phosphate and phosphoenolpyruvate: step 5/7.</text>
</comment>
<evidence type="ECO:0000256" key="5">
    <source>
        <dbReference type="ARBA" id="ARBA00022679"/>
    </source>
</evidence>
<dbReference type="GO" id="GO:0008652">
    <property type="term" value="P:amino acid biosynthetic process"/>
    <property type="evidence" value="ECO:0007669"/>
    <property type="project" value="UniProtKB-KW"/>
</dbReference>
<dbReference type="InterPro" id="IPR000623">
    <property type="entry name" value="Shikimate_kinase/TSH1"/>
</dbReference>
<dbReference type="AlphaFoldDB" id="A0A495K4N9"/>
<comment type="cofactor">
    <cofactor evidence="11">
        <name>Mg(2+)</name>
        <dbReference type="ChEBI" id="CHEBI:18420"/>
    </cofactor>
    <text evidence="11">Binds 1 Mg(2+) ion per subunit.</text>
</comment>
<dbReference type="GO" id="GO:0009073">
    <property type="term" value="P:aromatic amino acid family biosynthetic process"/>
    <property type="evidence" value="ECO:0007669"/>
    <property type="project" value="UniProtKB-KW"/>
</dbReference>
<evidence type="ECO:0000256" key="11">
    <source>
        <dbReference type="HAMAP-Rule" id="MF_00109"/>
    </source>
</evidence>
<dbReference type="PANTHER" id="PTHR21087">
    <property type="entry name" value="SHIKIMATE KINASE"/>
    <property type="match status" value="1"/>
</dbReference>
<dbReference type="GO" id="GO:0005829">
    <property type="term" value="C:cytosol"/>
    <property type="evidence" value="ECO:0007669"/>
    <property type="project" value="TreeGrafter"/>
</dbReference>
<evidence type="ECO:0000256" key="3">
    <source>
        <dbReference type="ARBA" id="ARBA00012154"/>
    </source>
</evidence>
<organism evidence="12 13">
    <name type="scientific">Williamsia marianensis</name>
    <dbReference type="NCBI Taxonomy" id="85044"/>
    <lineage>
        <taxon>Bacteria</taxon>
        <taxon>Bacillati</taxon>
        <taxon>Actinomycetota</taxon>
        <taxon>Actinomycetes</taxon>
        <taxon>Mycobacteriales</taxon>
        <taxon>Nocardiaceae</taxon>
        <taxon>Williamsia</taxon>
    </lineage>
</organism>
<dbReference type="InterPro" id="IPR027417">
    <property type="entry name" value="P-loop_NTPase"/>
</dbReference>
<proteinExistence type="inferred from homology"/>
<feature type="binding site" evidence="11">
    <location>
        <position position="137"/>
    </location>
    <ligand>
        <name>substrate</name>
    </ligand>
</feature>
<gene>
    <name evidence="11" type="primary">aroK</name>
    <name evidence="12" type="ORF">DFJ75_2450</name>
</gene>
<dbReference type="GO" id="GO:0005524">
    <property type="term" value="F:ATP binding"/>
    <property type="evidence" value="ECO:0007669"/>
    <property type="project" value="UniProtKB-UniRule"/>
</dbReference>
<dbReference type="PRINTS" id="PR01100">
    <property type="entry name" value="SHIKIMTKNASE"/>
</dbReference>
<evidence type="ECO:0000256" key="9">
    <source>
        <dbReference type="ARBA" id="ARBA00023141"/>
    </source>
</evidence>
<comment type="subunit">
    <text evidence="11">Monomer.</text>
</comment>
<feature type="binding site" evidence="11">
    <location>
        <position position="118"/>
    </location>
    <ligand>
        <name>ATP</name>
        <dbReference type="ChEBI" id="CHEBI:30616"/>
    </ligand>
</feature>
<keyword evidence="11" id="KW-0479">Metal-binding</keyword>
<dbReference type="Pfam" id="PF01202">
    <property type="entry name" value="SKI"/>
    <property type="match status" value="1"/>
</dbReference>
<dbReference type="PANTHER" id="PTHR21087:SF16">
    <property type="entry name" value="SHIKIMATE KINASE 1, CHLOROPLASTIC"/>
    <property type="match status" value="1"/>
</dbReference>
<dbReference type="SUPFAM" id="SSF52540">
    <property type="entry name" value="P-loop containing nucleoside triphosphate hydrolases"/>
    <property type="match status" value="1"/>
</dbReference>
<name>A0A495K4N9_WILMA</name>
<feature type="binding site" evidence="11">
    <location>
        <position position="60"/>
    </location>
    <ligand>
        <name>substrate</name>
    </ligand>
</feature>
<feature type="binding site" evidence="11">
    <location>
        <position position="36"/>
    </location>
    <ligand>
        <name>substrate</name>
    </ligand>
</feature>
<evidence type="ECO:0000256" key="1">
    <source>
        <dbReference type="ARBA" id="ARBA00004842"/>
    </source>
</evidence>
<sequence length="173" mass="18544">MTSGPRAVLIGFMGSGKTTVGQQLARLLGVDWIDSDGEIERRSGRTIPEIFSGDGEPAFRALEEDVVADLLAGERGVVSLGGGAVLSESTRQRLAGHNVIYLHVTAAQGFARVSGSKRPLLQAPDPAQVYADLLAERDPVYRDIATIVVDAQPHQRLVADEIISQLTTQEARQ</sequence>